<name>A0ABV0YPQ8_9TELE</name>
<evidence type="ECO:0000313" key="1">
    <source>
        <dbReference type="EMBL" id="MEQ2295844.1"/>
    </source>
</evidence>
<gene>
    <name evidence="1" type="ORF">AMECASPLE_018702</name>
</gene>
<accession>A0ABV0YPQ8</accession>
<dbReference type="EMBL" id="JAHRIP010039088">
    <property type="protein sequence ID" value="MEQ2295844.1"/>
    <property type="molecule type" value="Genomic_DNA"/>
</dbReference>
<proteinExistence type="predicted"/>
<evidence type="ECO:0000313" key="2">
    <source>
        <dbReference type="Proteomes" id="UP001469553"/>
    </source>
</evidence>
<dbReference type="Proteomes" id="UP001469553">
    <property type="component" value="Unassembled WGS sequence"/>
</dbReference>
<reference evidence="1 2" key="1">
    <citation type="submission" date="2021-06" db="EMBL/GenBank/DDBJ databases">
        <authorList>
            <person name="Palmer J.M."/>
        </authorList>
    </citation>
    <scope>NUCLEOTIDE SEQUENCE [LARGE SCALE GENOMIC DNA]</scope>
    <source>
        <strain evidence="1 2">AS_MEX2019</strain>
        <tissue evidence="1">Muscle</tissue>
    </source>
</reference>
<sequence length="169" mass="18950">MEKAGNSWQPPRLARGEEGFFPDPRIHHAIEAERQRAQGEIVASMRRPPAPFSSRLSTEARHSFPVHGLAPDQPSPLLPSRPHTLFLSVRGPWMECLHFLLLFLVLSWRALRANCLHPWFPFRRSSGRICLHFLFLSQKGTLSACCASAAQPQISTASPKVPAVFAPRL</sequence>
<organism evidence="1 2">
    <name type="scientific">Ameca splendens</name>
    <dbReference type="NCBI Taxonomy" id="208324"/>
    <lineage>
        <taxon>Eukaryota</taxon>
        <taxon>Metazoa</taxon>
        <taxon>Chordata</taxon>
        <taxon>Craniata</taxon>
        <taxon>Vertebrata</taxon>
        <taxon>Euteleostomi</taxon>
        <taxon>Actinopterygii</taxon>
        <taxon>Neopterygii</taxon>
        <taxon>Teleostei</taxon>
        <taxon>Neoteleostei</taxon>
        <taxon>Acanthomorphata</taxon>
        <taxon>Ovalentaria</taxon>
        <taxon>Atherinomorphae</taxon>
        <taxon>Cyprinodontiformes</taxon>
        <taxon>Goodeidae</taxon>
        <taxon>Ameca</taxon>
    </lineage>
</organism>
<protein>
    <submittedName>
        <fullName evidence="1">Uncharacterized protein</fullName>
    </submittedName>
</protein>
<comment type="caution">
    <text evidence="1">The sequence shown here is derived from an EMBL/GenBank/DDBJ whole genome shotgun (WGS) entry which is preliminary data.</text>
</comment>
<keyword evidence="2" id="KW-1185">Reference proteome</keyword>